<dbReference type="EMBL" id="UOGE01000066">
    <property type="protein sequence ID" value="VAX21434.1"/>
    <property type="molecule type" value="Genomic_DNA"/>
</dbReference>
<dbReference type="NCBIfam" id="TIGR01391">
    <property type="entry name" value="dnaG"/>
    <property type="match status" value="1"/>
</dbReference>
<dbReference type="PROSITE" id="PS50880">
    <property type="entry name" value="TOPRIM"/>
    <property type="match status" value="1"/>
</dbReference>
<evidence type="ECO:0000256" key="5">
    <source>
        <dbReference type="ARBA" id="ARBA00022695"/>
    </source>
</evidence>
<dbReference type="EC" id="2.7.7.-" evidence="15"/>
<dbReference type="InterPro" id="IPR002694">
    <property type="entry name" value="Znf_CHC2"/>
</dbReference>
<keyword evidence="6" id="KW-0235">DNA replication</keyword>
<keyword evidence="9" id="KW-0862">Zinc</keyword>
<name>A0A3B1CBP9_9ZZZZ</name>
<dbReference type="InterPro" id="IPR013264">
    <property type="entry name" value="DNAG_N"/>
</dbReference>
<dbReference type="Gene3D" id="3.40.1360.10">
    <property type="match status" value="1"/>
</dbReference>
<keyword evidence="11" id="KW-0238">DNA-binding</keyword>
<feature type="domain" description="Toprim" evidence="14">
    <location>
        <begin position="257"/>
        <end position="338"/>
    </location>
</feature>
<evidence type="ECO:0000256" key="10">
    <source>
        <dbReference type="ARBA" id="ARBA00022842"/>
    </source>
</evidence>
<sequence>MGFIPDHIIDDVRIRADIVEVVSEYLPLKKAGANYRCLCPFHEEKTPSFNVNPAKQIFHCFGCGEGGNVFTFIIKHEKASFPEAVRMLAKRYGVDIPEDGGEERSGEFEKLYSVISAASDYYHAVLKNQAKSSPVWRYITKRGITPEIIEKFNLGWAPDAWDSATGHLNDKGFDNKILEKAGVSSLSSRNTYIDRFRARLMFPINNPGGKTIAFGGRLIDSDPKGAKYINSPETPIYHKSKVLFGFDLARDSARKEGKMVVVEGYMDVIALRKAGINNCVACSGAAFTPGQAELIKRICDNVVMLFDSDKAGVEAAKKGGAILLGHAMRPKALILPDAKDPDEFLASHKPEELTRLIDNSPPFLEFLIEMAVRNADLSGIDGRIAAIGQVIPYLKRVKDEVERAHYIQLLAERTRTDHDALRRQVAREWTGPEEIKKGLAPQKKRASAGMMAEKMLVRLLLNHPDLVAEAATKLETDDFSDPVLKAVFALIISNAGKHSATTPADMINLSNDENLKRFISALTMEEEMLDEKEVETMLADCMKKMRYDPQERSLRHQQMKMALKKGENEPYNEAKEKYLQSR</sequence>
<dbReference type="InterPro" id="IPR013173">
    <property type="entry name" value="DNA_primase_DnaG_DnaB-bd_dom"/>
</dbReference>
<dbReference type="FunFam" id="3.90.580.10:FF:000001">
    <property type="entry name" value="DNA primase"/>
    <property type="match status" value="1"/>
</dbReference>
<dbReference type="GO" id="GO:0003899">
    <property type="term" value="F:DNA-directed RNA polymerase activity"/>
    <property type="evidence" value="ECO:0007669"/>
    <property type="project" value="InterPro"/>
</dbReference>
<keyword evidence="4 15" id="KW-0808">Transferase</keyword>
<evidence type="ECO:0000256" key="12">
    <source>
        <dbReference type="ARBA" id="ARBA00023163"/>
    </source>
</evidence>
<keyword evidence="10" id="KW-0460">Magnesium</keyword>
<dbReference type="CDD" id="cd03364">
    <property type="entry name" value="TOPRIM_DnaG_primases"/>
    <property type="match status" value="1"/>
</dbReference>
<dbReference type="Pfam" id="PF13155">
    <property type="entry name" value="Toprim_2"/>
    <property type="match status" value="1"/>
</dbReference>
<gene>
    <name evidence="15" type="ORF">MNBD_NITROSPINAE02-2093</name>
</gene>
<evidence type="ECO:0000256" key="9">
    <source>
        <dbReference type="ARBA" id="ARBA00022833"/>
    </source>
</evidence>
<evidence type="ECO:0000256" key="4">
    <source>
        <dbReference type="ARBA" id="ARBA00022679"/>
    </source>
</evidence>
<dbReference type="Gene3D" id="3.90.580.10">
    <property type="entry name" value="Zinc finger, CHC2-type domain"/>
    <property type="match status" value="1"/>
</dbReference>
<dbReference type="GO" id="GO:0003677">
    <property type="term" value="F:DNA binding"/>
    <property type="evidence" value="ECO:0007669"/>
    <property type="project" value="UniProtKB-KW"/>
</dbReference>
<reference evidence="15" key="1">
    <citation type="submission" date="2018-06" db="EMBL/GenBank/DDBJ databases">
        <authorList>
            <person name="Zhirakovskaya E."/>
        </authorList>
    </citation>
    <scope>NUCLEOTIDE SEQUENCE</scope>
</reference>
<evidence type="ECO:0000256" key="3">
    <source>
        <dbReference type="ARBA" id="ARBA00022515"/>
    </source>
</evidence>
<dbReference type="GO" id="GO:1990077">
    <property type="term" value="C:primosome complex"/>
    <property type="evidence" value="ECO:0007669"/>
    <property type="project" value="UniProtKB-KW"/>
</dbReference>
<dbReference type="SUPFAM" id="SSF56731">
    <property type="entry name" value="DNA primase core"/>
    <property type="match status" value="1"/>
</dbReference>
<dbReference type="Gene3D" id="3.90.980.10">
    <property type="entry name" value="DNA primase, catalytic core, N-terminal domain"/>
    <property type="match status" value="1"/>
</dbReference>
<dbReference type="InterPro" id="IPR019475">
    <property type="entry name" value="DNA_primase_DnaB-bd"/>
</dbReference>
<feature type="compositionally biased region" description="Basic and acidic residues" evidence="13">
    <location>
        <begin position="564"/>
        <end position="582"/>
    </location>
</feature>
<dbReference type="SMART" id="SM00400">
    <property type="entry name" value="ZnF_CHCC"/>
    <property type="match status" value="1"/>
</dbReference>
<dbReference type="Pfam" id="PF08278">
    <property type="entry name" value="DnaG_DnaB_bind"/>
    <property type="match status" value="1"/>
</dbReference>
<dbReference type="InterPro" id="IPR006295">
    <property type="entry name" value="DNA_primase_DnaG"/>
</dbReference>
<dbReference type="Gene3D" id="1.10.860.10">
    <property type="entry name" value="DNAb Helicase, Chain A"/>
    <property type="match status" value="1"/>
</dbReference>
<evidence type="ECO:0000259" key="14">
    <source>
        <dbReference type="PROSITE" id="PS50880"/>
    </source>
</evidence>
<comment type="cofactor">
    <cofactor evidence="1">
        <name>Zn(2+)</name>
        <dbReference type="ChEBI" id="CHEBI:29105"/>
    </cofactor>
</comment>
<dbReference type="GO" id="GO:0006269">
    <property type="term" value="P:DNA replication, synthesis of primer"/>
    <property type="evidence" value="ECO:0007669"/>
    <property type="project" value="UniProtKB-KW"/>
</dbReference>
<dbReference type="InterPro" id="IPR030846">
    <property type="entry name" value="DnaG_bac"/>
</dbReference>
<dbReference type="InterPro" id="IPR006171">
    <property type="entry name" value="TOPRIM_dom"/>
</dbReference>
<keyword evidence="7" id="KW-0479">Metal-binding</keyword>
<dbReference type="PANTHER" id="PTHR30313">
    <property type="entry name" value="DNA PRIMASE"/>
    <property type="match status" value="1"/>
</dbReference>
<dbReference type="Pfam" id="PF08275">
    <property type="entry name" value="DNAG_N"/>
    <property type="match status" value="1"/>
</dbReference>
<evidence type="ECO:0000256" key="13">
    <source>
        <dbReference type="SAM" id="MobiDB-lite"/>
    </source>
</evidence>
<evidence type="ECO:0000256" key="7">
    <source>
        <dbReference type="ARBA" id="ARBA00022723"/>
    </source>
</evidence>
<dbReference type="SMART" id="SM00766">
    <property type="entry name" value="DnaG_DnaB_bind"/>
    <property type="match status" value="1"/>
</dbReference>
<evidence type="ECO:0000256" key="6">
    <source>
        <dbReference type="ARBA" id="ARBA00022705"/>
    </source>
</evidence>
<dbReference type="PANTHER" id="PTHR30313:SF2">
    <property type="entry name" value="DNA PRIMASE"/>
    <property type="match status" value="1"/>
</dbReference>
<dbReference type="HAMAP" id="MF_00974">
    <property type="entry name" value="DNA_primase_DnaG"/>
    <property type="match status" value="1"/>
</dbReference>
<dbReference type="InterPro" id="IPR016136">
    <property type="entry name" value="DNA_helicase_N/primase_C"/>
</dbReference>
<proteinExistence type="inferred from homology"/>
<dbReference type="InterPro" id="IPR034151">
    <property type="entry name" value="TOPRIM_DnaG_bac"/>
</dbReference>
<dbReference type="PIRSF" id="PIRSF002811">
    <property type="entry name" value="DnaG"/>
    <property type="match status" value="1"/>
</dbReference>
<dbReference type="GO" id="GO:0005737">
    <property type="term" value="C:cytoplasm"/>
    <property type="evidence" value="ECO:0007669"/>
    <property type="project" value="TreeGrafter"/>
</dbReference>
<dbReference type="SUPFAM" id="SSF57783">
    <property type="entry name" value="Zinc beta-ribbon"/>
    <property type="match status" value="1"/>
</dbReference>
<dbReference type="Gene3D" id="1.20.50.20">
    <property type="entry name" value="DnaG, RNA polymerase domain, helical bundle"/>
    <property type="match status" value="1"/>
</dbReference>
<keyword evidence="5 15" id="KW-0548">Nucleotidyltransferase</keyword>
<evidence type="ECO:0000256" key="2">
    <source>
        <dbReference type="ARBA" id="ARBA00022478"/>
    </source>
</evidence>
<protein>
    <submittedName>
        <fullName evidence="15">DNA primase</fullName>
        <ecNumber evidence="15">2.7.7.-</ecNumber>
    </submittedName>
</protein>
<dbReference type="InterPro" id="IPR037068">
    <property type="entry name" value="DNA_primase_core_N_sf"/>
</dbReference>
<evidence type="ECO:0000256" key="8">
    <source>
        <dbReference type="ARBA" id="ARBA00022771"/>
    </source>
</evidence>
<evidence type="ECO:0000256" key="11">
    <source>
        <dbReference type="ARBA" id="ARBA00023125"/>
    </source>
</evidence>
<evidence type="ECO:0000256" key="1">
    <source>
        <dbReference type="ARBA" id="ARBA00001947"/>
    </source>
</evidence>
<dbReference type="InterPro" id="IPR036977">
    <property type="entry name" value="DNA_primase_Znf_CHC2"/>
</dbReference>
<accession>A0A3B1CBP9</accession>
<keyword evidence="8" id="KW-0863">Zinc-finger</keyword>
<keyword evidence="2" id="KW-0240">DNA-directed RNA polymerase</keyword>
<keyword evidence="3" id="KW-0639">Primosome</keyword>
<dbReference type="InterPro" id="IPR050219">
    <property type="entry name" value="DnaG_primase"/>
</dbReference>
<dbReference type="Pfam" id="PF01807">
    <property type="entry name" value="Zn_ribbon_DnaG"/>
    <property type="match status" value="1"/>
</dbReference>
<organism evidence="15">
    <name type="scientific">hydrothermal vent metagenome</name>
    <dbReference type="NCBI Taxonomy" id="652676"/>
    <lineage>
        <taxon>unclassified sequences</taxon>
        <taxon>metagenomes</taxon>
        <taxon>ecological metagenomes</taxon>
    </lineage>
</organism>
<dbReference type="SUPFAM" id="SSF117023">
    <property type="entry name" value="DNA primase DnaG, C-terminal domain"/>
    <property type="match status" value="1"/>
</dbReference>
<dbReference type="SMART" id="SM00493">
    <property type="entry name" value="TOPRIM"/>
    <property type="match status" value="1"/>
</dbReference>
<dbReference type="Pfam" id="PF10410">
    <property type="entry name" value="DnaB_bind"/>
    <property type="match status" value="1"/>
</dbReference>
<evidence type="ECO:0000313" key="15">
    <source>
        <dbReference type="EMBL" id="VAX21434.1"/>
    </source>
</evidence>
<dbReference type="GO" id="GO:0008270">
    <property type="term" value="F:zinc ion binding"/>
    <property type="evidence" value="ECO:0007669"/>
    <property type="project" value="UniProtKB-KW"/>
</dbReference>
<dbReference type="GO" id="GO:0000428">
    <property type="term" value="C:DNA-directed RNA polymerase complex"/>
    <property type="evidence" value="ECO:0007669"/>
    <property type="project" value="UniProtKB-KW"/>
</dbReference>
<feature type="region of interest" description="Disordered" evidence="13">
    <location>
        <begin position="562"/>
        <end position="582"/>
    </location>
</feature>
<dbReference type="AlphaFoldDB" id="A0A3B1CBP9"/>
<keyword evidence="12" id="KW-0804">Transcription</keyword>